<dbReference type="Pfam" id="PF02915">
    <property type="entry name" value="Rubrerythrin"/>
    <property type="match status" value="1"/>
</dbReference>
<dbReference type="AlphaFoldDB" id="Q07U26"/>
<organism evidence="2">
    <name type="scientific">Rhodopseudomonas palustris (strain BisA53)</name>
    <dbReference type="NCBI Taxonomy" id="316055"/>
    <lineage>
        <taxon>Bacteria</taxon>
        <taxon>Pseudomonadati</taxon>
        <taxon>Pseudomonadota</taxon>
        <taxon>Alphaproteobacteria</taxon>
        <taxon>Hyphomicrobiales</taxon>
        <taxon>Nitrobacteraceae</taxon>
        <taxon>Rhodopseudomonas</taxon>
    </lineage>
</organism>
<proteinExistence type="predicted"/>
<dbReference type="KEGG" id="rpe:RPE_0600"/>
<sequence length="174" mass="19422">MIHNSVTKFGSVAEFFAQALAIEVEAAERYTLLADQMDVHNNKEIAEIFRKMAAIESEHRDEVARRAGDALVGGQPASFNWIGPDGPETTDLDELHYLMTPRQALMLARHNEERAVSYFEAIAAAATDPAIAAFANEMAAEERQHVVWVDQWIAKLPTDQPGWDEDPDPPIYSE</sequence>
<evidence type="ECO:0000259" key="1">
    <source>
        <dbReference type="PROSITE" id="PS50905"/>
    </source>
</evidence>
<dbReference type="HOGENOM" id="CLU_120960_0_0_5"/>
<dbReference type="eggNOG" id="COG1633">
    <property type="taxonomic scope" value="Bacteria"/>
</dbReference>
<evidence type="ECO:0000313" key="2">
    <source>
        <dbReference type="EMBL" id="ABJ04558.1"/>
    </source>
</evidence>
<feature type="domain" description="Ferritin-like diiron" evidence="1">
    <location>
        <begin position="6"/>
        <end position="160"/>
    </location>
</feature>
<dbReference type="EMBL" id="CP000463">
    <property type="protein sequence ID" value="ABJ04558.1"/>
    <property type="molecule type" value="Genomic_DNA"/>
</dbReference>
<dbReference type="InterPro" id="IPR012347">
    <property type="entry name" value="Ferritin-like"/>
</dbReference>
<dbReference type="InterPro" id="IPR009040">
    <property type="entry name" value="Ferritin-like_diiron"/>
</dbReference>
<dbReference type="InterPro" id="IPR009078">
    <property type="entry name" value="Ferritin-like_SF"/>
</dbReference>
<dbReference type="Gene3D" id="1.20.1260.10">
    <property type="match status" value="1"/>
</dbReference>
<dbReference type="GO" id="GO:0016491">
    <property type="term" value="F:oxidoreductase activity"/>
    <property type="evidence" value="ECO:0007669"/>
    <property type="project" value="InterPro"/>
</dbReference>
<dbReference type="PROSITE" id="PS50905">
    <property type="entry name" value="FERRITIN_LIKE"/>
    <property type="match status" value="1"/>
</dbReference>
<dbReference type="STRING" id="316055.RPE_0600"/>
<dbReference type="GO" id="GO:0046872">
    <property type="term" value="F:metal ion binding"/>
    <property type="evidence" value="ECO:0007669"/>
    <property type="project" value="InterPro"/>
</dbReference>
<accession>Q07U26</accession>
<dbReference type="CDD" id="cd01045">
    <property type="entry name" value="Ferritin_like_AB"/>
    <property type="match status" value="1"/>
</dbReference>
<dbReference type="OrthoDB" id="6057955at2"/>
<dbReference type="InterPro" id="IPR003251">
    <property type="entry name" value="Rr_diiron-bd_dom"/>
</dbReference>
<reference evidence="2" key="1">
    <citation type="submission" date="2006-09" db="EMBL/GenBank/DDBJ databases">
        <title>Complete sequence of Rhodopseudomonas palustris BisA53.</title>
        <authorList>
            <consortium name="US DOE Joint Genome Institute"/>
            <person name="Copeland A."/>
            <person name="Lucas S."/>
            <person name="Lapidus A."/>
            <person name="Barry K."/>
            <person name="Detter J.C."/>
            <person name="Glavina del Rio T."/>
            <person name="Hammon N."/>
            <person name="Israni S."/>
            <person name="Dalin E."/>
            <person name="Tice H."/>
            <person name="Pitluck S."/>
            <person name="Chain P."/>
            <person name="Malfatti S."/>
            <person name="Shin M."/>
            <person name="Vergez L."/>
            <person name="Schmutz J."/>
            <person name="Larimer F."/>
            <person name="Land M."/>
            <person name="Hauser L."/>
            <person name="Pelletier D.A."/>
            <person name="Kyrpides N."/>
            <person name="Kim E."/>
            <person name="Harwood C.S."/>
            <person name="Oda Y."/>
            <person name="Richardson P."/>
        </authorList>
    </citation>
    <scope>NUCLEOTIDE SEQUENCE [LARGE SCALE GENOMIC DNA]</scope>
    <source>
        <strain evidence="2">BisA53</strain>
    </source>
</reference>
<protein>
    <submittedName>
        <fullName evidence="2">Rubrerythrin</fullName>
    </submittedName>
</protein>
<name>Q07U26_RHOP5</name>
<gene>
    <name evidence="2" type="ordered locus">RPE_0600</name>
</gene>
<dbReference type="SUPFAM" id="SSF47240">
    <property type="entry name" value="Ferritin-like"/>
    <property type="match status" value="1"/>
</dbReference>